<dbReference type="Pfam" id="PF20143">
    <property type="entry name" value="NAD_kinase_C"/>
    <property type="match status" value="1"/>
</dbReference>
<keyword evidence="6" id="KW-0521">NADP</keyword>
<evidence type="ECO:0000256" key="7">
    <source>
        <dbReference type="ARBA" id="ARBA00023027"/>
    </source>
</evidence>
<dbReference type="InterPro" id="IPR017438">
    <property type="entry name" value="ATP-NAD_kinase_N"/>
</dbReference>
<dbReference type="OrthoDB" id="24581at2759"/>
<dbReference type="Gene3D" id="3.40.50.10330">
    <property type="entry name" value="Probable inorganic polyphosphate/atp-NAD kinase, domain 1"/>
    <property type="match status" value="1"/>
</dbReference>
<evidence type="ECO:0000256" key="5">
    <source>
        <dbReference type="ARBA" id="ARBA00022840"/>
    </source>
</evidence>
<evidence type="ECO:0000256" key="1">
    <source>
        <dbReference type="ARBA" id="ARBA00010995"/>
    </source>
</evidence>
<evidence type="ECO:0000313" key="8">
    <source>
        <dbReference type="EMBL" id="OAJ42584.1"/>
    </source>
</evidence>
<reference evidence="8 9" key="2">
    <citation type="submission" date="2016-05" db="EMBL/GenBank/DDBJ databases">
        <title>Lineage-specific infection strategies underlie the spectrum of fungal disease in amphibians.</title>
        <authorList>
            <person name="Cuomo C.A."/>
            <person name="Farrer R.A."/>
            <person name="James T."/>
            <person name="Longcore J."/>
            <person name="Birren B."/>
        </authorList>
    </citation>
    <scope>NUCLEOTIDE SEQUENCE [LARGE SCALE GENOMIC DNA]</scope>
    <source>
        <strain evidence="8 9">JEL423</strain>
    </source>
</reference>
<dbReference type="PANTHER" id="PTHR20275:SF0">
    <property type="entry name" value="NAD KINASE"/>
    <property type="match status" value="1"/>
</dbReference>
<evidence type="ECO:0000256" key="6">
    <source>
        <dbReference type="ARBA" id="ARBA00022857"/>
    </source>
</evidence>
<evidence type="ECO:0000256" key="3">
    <source>
        <dbReference type="ARBA" id="ARBA00022741"/>
    </source>
</evidence>
<keyword evidence="5" id="KW-0067">ATP-binding</keyword>
<organism evidence="8 9">
    <name type="scientific">Batrachochytrium dendrobatidis (strain JEL423)</name>
    <dbReference type="NCBI Taxonomy" id="403673"/>
    <lineage>
        <taxon>Eukaryota</taxon>
        <taxon>Fungi</taxon>
        <taxon>Fungi incertae sedis</taxon>
        <taxon>Chytridiomycota</taxon>
        <taxon>Chytridiomycota incertae sedis</taxon>
        <taxon>Chytridiomycetes</taxon>
        <taxon>Rhizophydiales</taxon>
        <taxon>Rhizophydiales incertae sedis</taxon>
        <taxon>Batrachochytrium</taxon>
    </lineage>
</organism>
<dbReference type="Gene3D" id="2.60.200.30">
    <property type="entry name" value="Probable inorganic polyphosphate/atp-NAD kinase, domain 2"/>
    <property type="match status" value="1"/>
</dbReference>
<dbReference type="InterPro" id="IPR017437">
    <property type="entry name" value="ATP-NAD_kinase_PpnK-typ_C"/>
</dbReference>
<sequence length="501" mass="55556">MIVARAADSAFVLFTRHLALYLMETPRDCIGLSGLSVFVESSLKDHPVFGYEQLLSCKPYIKDRLKFWTPELCISNADTIDFIVTLGGDGTVLFASWLFQKAQVPPIIPFHLGSLGFLTVFDIADIRHVLERVIGCVGEGVRVNMRMRLNCAVYRHTKLDKPSTCTVSASTHKVSSTNSHSYPSSHQEQSQFLEIQTDDIVSTDTIGSPLDLLSKSLKATSLSDLVTSQSIPVRPHVYAQSKPTVSAVESLPLQGDATKDSIHNISCNNDCHDDSTKVHDTHHNSTKSRQPFKHLRSDHSCNALQLEPAVLTETFQILNDLVVDRGPSAYMSQLELFVDDRHLTTAQADGLVLSTPTGSTAYSATGGSLVHPEVPSFLITPICAHSLSFRPMLLPDSIELKVQVPLDSRNTAWASFDGRHRIELKQGDYIAVTMSRWPMPSVCMKDQSSDWFESLRRCLHWNERTRQRPLDVSVLETAVRINTGESVGSPSLETLATHLFE</sequence>
<dbReference type="GO" id="GO:0003951">
    <property type="term" value="F:NAD+ kinase activity"/>
    <property type="evidence" value="ECO:0007669"/>
    <property type="project" value="InterPro"/>
</dbReference>
<keyword evidence="3" id="KW-0547">Nucleotide-binding</keyword>
<dbReference type="SUPFAM" id="SSF111331">
    <property type="entry name" value="NAD kinase/diacylglycerol kinase-like"/>
    <property type="match status" value="1"/>
</dbReference>
<gene>
    <name evidence="8" type="ORF">BDEG_26027</name>
</gene>
<dbReference type="VEuPathDB" id="FungiDB:BDEG_26027"/>
<dbReference type="GO" id="GO:0005524">
    <property type="term" value="F:ATP binding"/>
    <property type="evidence" value="ECO:0007669"/>
    <property type="project" value="UniProtKB-KW"/>
</dbReference>
<dbReference type="AlphaFoldDB" id="A0A177WSE7"/>
<keyword evidence="4" id="KW-0418">Kinase</keyword>
<dbReference type="STRING" id="403673.A0A177WSE7"/>
<evidence type="ECO:0000313" key="9">
    <source>
        <dbReference type="Proteomes" id="UP000077115"/>
    </source>
</evidence>
<evidence type="ECO:0000256" key="2">
    <source>
        <dbReference type="ARBA" id="ARBA00022679"/>
    </source>
</evidence>
<dbReference type="InterPro" id="IPR002504">
    <property type="entry name" value="NADK"/>
</dbReference>
<keyword evidence="7" id="KW-0520">NAD</keyword>
<protein>
    <recommendedName>
        <fullName evidence="10">NAD+ kinase</fullName>
    </recommendedName>
</protein>
<evidence type="ECO:0000256" key="4">
    <source>
        <dbReference type="ARBA" id="ARBA00022777"/>
    </source>
</evidence>
<dbReference type="FunFam" id="2.60.200.30:FF:000009">
    <property type="entry name" value="Poly(P)/ATP NAD kinase"/>
    <property type="match status" value="1"/>
</dbReference>
<comment type="similarity">
    <text evidence="1">Belongs to the NAD kinase family.</text>
</comment>
<accession>A0A177WSE7</accession>
<keyword evidence="2" id="KW-0808">Transferase</keyword>
<dbReference type="Proteomes" id="UP000077115">
    <property type="component" value="Unassembled WGS sequence"/>
</dbReference>
<dbReference type="PANTHER" id="PTHR20275">
    <property type="entry name" value="NAD KINASE"/>
    <property type="match status" value="1"/>
</dbReference>
<dbReference type="Pfam" id="PF01513">
    <property type="entry name" value="NAD_kinase"/>
    <property type="match status" value="1"/>
</dbReference>
<reference evidence="8 9" key="1">
    <citation type="submission" date="2006-10" db="EMBL/GenBank/DDBJ databases">
        <title>The Genome Sequence of Batrachochytrium dendrobatidis JEL423.</title>
        <authorList>
            <consortium name="The Broad Institute Genome Sequencing Platform"/>
            <person name="Birren B."/>
            <person name="Lander E."/>
            <person name="Galagan J."/>
            <person name="Cuomo C."/>
            <person name="Devon K."/>
            <person name="Jaffe D."/>
            <person name="Butler J."/>
            <person name="Alvarez P."/>
            <person name="Gnerre S."/>
            <person name="Grabherr M."/>
            <person name="Kleber M."/>
            <person name="Mauceli E."/>
            <person name="Brockman W."/>
            <person name="Young S."/>
            <person name="LaButti K."/>
            <person name="Sykes S."/>
            <person name="DeCaprio D."/>
            <person name="Crawford M."/>
            <person name="Koehrsen M."/>
            <person name="Engels R."/>
            <person name="Montgomery P."/>
            <person name="Pearson M."/>
            <person name="Howarth C."/>
            <person name="Larson L."/>
            <person name="White J."/>
            <person name="O'Leary S."/>
            <person name="Kodira C."/>
            <person name="Zeng Q."/>
            <person name="Yandava C."/>
            <person name="Alvarado L."/>
            <person name="Longcore J."/>
            <person name="James T."/>
        </authorList>
    </citation>
    <scope>NUCLEOTIDE SEQUENCE [LARGE SCALE GENOMIC DNA]</scope>
    <source>
        <strain evidence="8 9">JEL423</strain>
    </source>
</reference>
<evidence type="ECO:0008006" key="10">
    <source>
        <dbReference type="Google" id="ProtNLM"/>
    </source>
</evidence>
<dbReference type="GO" id="GO:0006741">
    <property type="term" value="P:NADP+ biosynthetic process"/>
    <property type="evidence" value="ECO:0007669"/>
    <property type="project" value="InterPro"/>
</dbReference>
<dbReference type="GO" id="GO:0019674">
    <property type="term" value="P:NAD+ metabolic process"/>
    <property type="evidence" value="ECO:0007669"/>
    <property type="project" value="InterPro"/>
</dbReference>
<dbReference type="InterPro" id="IPR016064">
    <property type="entry name" value="NAD/diacylglycerol_kinase_sf"/>
</dbReference>
<name>A0A177WSE7_BATDL</name>
<proteinExistence type="inferred from homology"/>
<dbReference type="eggNOG" id="KOG2178">
    <property type="taxonomic scope" value="Eukaryota"/>
</dbReference>
<dbReference type="HAMAP" id="MF_00361">
    <property type="entry name" value="NAD_kinase"/>
    <property type="match status" value="1"/>
</dbReference>
<dbReference type="EMBL" id="DS022308">
    <property type="protein sequence ID" value="OAJ42584.1"/>
    <property type="molecule type" value="Genomic_DNA"/>
</dbReference>